<dbReference type="InterPro" id="IPR001296">
    <property type="entry name" value="Glyco_trans_1"/>
</dbReference>
<feature type="domain" description="Glycosyl transferase family 1" evidence="3">
    <location>
        <begin position="185"/>
        <end position="309"/>
    </location>
</feature>
<name>A0A317KA94_9ACTN</name>
<dbReference type="RefSeq" id="WP_109944023.1">
    <property type="nucleotide sequence ID" value="NZ_QGSV01000119.1"/>
</dbReference>
<dbReference type="Proteomes" id="UP000245683">
    <property type="component" value="Unassembled WGS sequence"/>
</dbReference>
<dbReference type="GO" id="GO:0016757">
    <property type="term" value="F:glycosyltransferase activity"/>
    <property type="evidence" value="ECO:0007669"/>
    <property type="project" value="UniProtKB-KW"/>
</dbReference>
<dbReference type="Pfam" id="PF00534">
    <property type="entry name" value="Glycos_transf_1"/>
    <property type="match status" value="1"/>
</dbReference>
<proteinExistence type="predicted"/>
<dbReference type="OrthoDB" id="3646807at2"/>
<dbReference type="PANTHER" id="PTHR12526">
    <property type="entry name" value="GLYCOSYLTRANSFERASE"/>
    <property type="match status" value="1"/>
</dbReference>
<evidence type="ECO:0000313" key="6">
    <source>
        <dbReference type="Proteomes" id="UP000245683"/>
    </source>
</evidence>
<dbReference type="PANTHER" id="PTHR12526:SF635">
    <property type="entry name" value="GLYCOSYL TRANSFERASE GROUP 1"/>
    <property type="match status" value="1"/>
</dbReference>
<accession>A0A317KA94</accession>
<evidence type="ECO:0000256" key="1">
    <source>
        <dbReference type="ARBA" id="ARBA00022676"/>
    </source>
</evidence>
<evidence type="ECO:0000259" key="4">
    <source>
        <dbReference type="Pfam" id="PF13439"/>
    </source>
</evidence>
<dbReference type="SUPFAM" id="SSF53756">
    <property type="entry name" value="UDP-Glycosyltransferase/glycogen phosphorylase"/>
    <property type="match status" value="1"/>
</dbReference>
<evidence type="ECO:0000313" key="5">
    <source>
        <dbReference type="EMBL" id="PWU50057.1"/>
    </source>
</evidence>
<dbReference type="Pfam" id="PF13439">
    <property type="entry name" value="Glyco_transf_4"/>
    <property type="match status" value="1"/>
</dbReference>
<dbReference type="AlphaFoldDB" id="A0A317KA94"/>
<evidence type="ECO:0000259" key="3">
    <source>
        <dbReference type="Pfam" id="PF00534"/>
    </source>
</evidence>
<dbReference type="Gene3D" id="3.40.50.2000">
    <property type="entry name" value="Glycogen Phosphorylase B"/>
    <property type="match status" value="2"/>
</dbReference>
<feature type="domain" description="Glycosyltransferase subfamily 4-like N-terminal" evidence="4">
    <location>
        <begin position="23"/>
        <end position="169"/>
    </location>
</feature>
<organism evidence="5 6">
    <name type="scientific">Micromonospora globispora</name>
    <dbReference type="NCBI Taxonomy" id="1450148"/>
    <lineage>
        <taxon>Bacteria</taxon>
        <taxon>Bacillati</taxon>
        <taxon>Actinomycetota</taxon>
        <taxon>Actinomycetes</taxon>
        <taxon>Micromonosporales</taxon>
        <taxon>Micromonosporaceae</taxon>
        <taxon>Micromonospora</taxon>
    </lineage>
</organism>
<gene>
    <name evidence="5" type="ORF">DLJ46_08025</name>
</gene>
<sequence length="382" mass="41620">MKVLHIITGLGIGGAELQLELLLRHTRHEPDVVTLYNAGPVADTIAAHGVRVRDLGMTRNTEVWALRRLQRIIREGHYDVVHTHLYRSQVYGNVAARLAGVAAIVTTEHSIGETHIERRPMSRPVRALYLAAERCSHGTIAVSDVVHDRLVGWGVPERKITVIPNAVDFAAVAFDPAARVQVRMQLGIGPNVQIIGVLGRLDPNKRVDLVIRAAAPLLGERRRLLVVGDGEERQRLEQTARDAGVADHVLFAGARRDVGAVLSSFDMLVAASAQETFGLAMLEALGNGLPLLYTTCPALDGVVTDRARQVAGEEIVLRRELSAQLDAPLHPRMPIPELCERYGIEGVAARIDSLYERLAPRGPALERVDEPESRPGNLSASA</sequence>
<comment type="caution">
    <text evidence="5">The sequence shown here is derived from an EMBL/GenBank/DDBJ whole genome shotgun (WGS) entry which is preliminary data.</text>
</comment>
<dbReference type="InterPro" id="IPR028098">
    <property type="entry name" value="Glyco_trans_4-like_N"/>
</dbReference>
<reference evidence="6" key="1">
    <citation type="submission" date="2018-05" db="EMBL/GenBank/DDBJ databases">
        <title>Micromonospora globispora sp. nov. and Micromonospora rugosa sp. nov., isolated from marine sediment.</title>
        <authorList>
            <person name="Carro L."/>
            <person name="Aysel V."/>
            <person name="Cetin D."/>
            <person name="Igual J.M."/>
            <person name="Klenk H.-P."/>
            <person name="Trujillo M.E."/>
            <person name="Sahin N."/>
        </authorList>
    </citation>
    <scope>NUCLEOTIDE SEQUENCE [LARGE SCALE GENOMIC DNA]</scope>
    <source>
        <strain evidence="6">S2904</strain>
    </source>
</reference>
<keyword evidence="6" id="KW-1185">Reference proteome</keyword>
<evidence type="ECO:0000256" key="2">
    <source>
        <dbReference type="ARBA" id="ARBA00022679"/>
    </source>
</evidence>
<keyword evidence="2 5" id="KW-0808">Transferase</keyword>
<keyword evidence="1" id="KW-0328">Glycosyltransferase</keyword>
<protein>
    <submittedName>
        <fullName evidence="5">Glycosyl transferase</fullName>
    </submittedName>
</protein>
<dbReference type="EMBL" id="QGSV01000119">
    <property type="protein sequence ID" value="PWU50057.1"/>
    <property type="molecule type" value="Genomic_DNA"/>
</dbReference>